<dbReference type="STRING" id="157072.A0A024UUB0"/>
<dbReference type="CDD" id="cd21937">
    <property type="entry name" value="ZIP_MycBP-like"/>
    <property type="match status" value="1"/>
</dbReference>
<comment type="subcellular location">
    <subcellularLocation>
        <location evidence="1">Nucleus</location>
    </subcellularLocation>
</comment>
<accession>A0A024UUB0</accession>
<dbReference type="GO" id="GO:0003713">
    <property type="term" value="F:transcription coactivator activity"/>
    <property type="evidence" value="ECO:0007669"/>
    <property type="project" value="InterPro"/>
</dbReference>
<evidence type="ECO:0008006" key="6">
    <source>
        <dbReference type="Google" id="ProtNLM"/>
    </source>
</evidence>
<evidence type="ECO:0000313" key="5">
    <source>
        <dbReference type="EMBL" id="ETW10116.1"/>
    </source>
</evidence>
<feature type="coiled-coil region" evidence="4">
    <location>
        <begin position="63"/>
        <end position="97"/>
    </location>
</feature>
<keyword evidence="4" id="KW-0175">Coiled coil</keyword>
<organism evidence="5">
    <name type="scientific">Aphanomyces invadans</name>
    <dbReference type="NCBI Taxonomy" id="157072"/>
    <lineage>
        <taxon>Eukaryota</taxon>
        <taxon>Sar</taxon>
        <taxon>Stramenopiles</taxon>
        <taxon>Oomycota</taxon>
        <taxon>Saprolegniomycetes</taxon>
        <taxon>Saprolegniales</taxon>
        <taxon>Verrucalvaceae</taxon>
        <taxon>Aphanomyces</taxon>
    </lineage>
</organism>
<gene>
    <name evidence="5" type="ORF">H310_00491</name>
</gene>
<dbReference type="PRINTS" id="PR02028">
    <property type="entry name" value="CMYCBINDINGP"/>
</dbReference>
<proteinExistence type="inferred from homology"/>
<dbReference type="EMBL" id="KI913952">
    <property type="protein sequence ID" value="ETW10116.1"/>
    <property type="molecule type" value="Genomic_DNA"/>
</dbReference>
<reference evidence="5" key="1">
    <citation type="submission" date="2013-12" db="EMBL/GenBank/DDBJ databases">
        <title>The Genome Sequence of Aphanomyces invadans NJM9701.</title>
        <authorList>
            <consortium name="The Broad Institute Genomics Platform"/>
            <person name="Russ C."/>
            <person name="Tyler B."/>
            <person name="van West P."/>
            <person name="Dieguez-Uribeondo J."/>
            <person name="Young S.K."/>
            <person name="Zeng Q."/>
            <person name="Gargeya S."/>
            <person name="Fitzgerald M."/>
            <person name="Abouelleil A."/>
            <person name="Alvarado L."/>
            <person name="Chapman S.B."/>
            <person name="Gainer-Dewar J."/>
            <person name="Goldberg J."/>
            <person name="Griggs A."/>
            <person name="Gujja S."/>
            <person name="Hansen M."/>
            <person name="Howarth C."/>
            <person name="Imamovic A."/>
            <person name="Ireland A."/>
            <person name="Larimer J."/>
            <person name="McCowan C."/>
            <person name="Murphy C."/>
            <person name="Pearson M."/>
            <person name="Poon T.W."/>
            <person name="Priest M."/>
            <person name="Roberts A."/>
            <person name="Saif S."/>
            <person name="Shea T."/>
            <person name="Sykes S."/>
            <person name="Wortman J."/>
            <person name="Nusbaum C."/>
            <person name="Birren B."/>
        </authorList>
    </citation>
    <scope>NUCLEOTIDE SEQUENCE [LARGE SCALE GENOMIC DNA]</scope>
    <source>
        <strain evidence="5">NJM9701</strain>
    </source>
</reference>
<dbReference type="AlphaFoldDB" id="A0A024UUB0"/>
<dbReference type="RefSeq" id="XP_008861527.1">
    <property type="nucleotide sequence ID" value="XM_008863305.1"/>
</dbReference>
<dbReference type="PANTHER" id="PTHR13168:SF0">
    <property type="entry name" value="C-MYC-BINDING PROTEIN"/>
    <property type="match status" value="1"/>
</dbReference>
<evidence type="ECO:0000256" key="1">
    <source>
        <dbReference type="ARBA" id="ARBA00004123"/>
    </source>
</evidence>
<protein>
    <recommendedName>
        <fullName evidence="6">c-Myc-binding protein</fullName>
    </recommendedName>
</protein>
<sequence length="100" mass="11396">MATPAAYQTPDSKKEEFRKYLEKSGVIDSLTKVLVGLYEESDKPPNAVDYIKRFMGAPTGVDVEAMRLENEELKKKNAELTKVIEELNKRLTAEEEEEDD</sequence>
<dbReference type="OrthoDB" id="524165at2759"/>
<evidence type="ECO:0000256" key="4">
    <source>
        <dbReference type="SAM" id="Coils"/>
    </source>
</evidence>
<dbReference type="Gene3D" id="6.10.250.1060">
    <property type="match status" value="1"/>
</dbReference>
<dbReference type="InterPro" id="IPR026060">
    <property type="entry name" value="AMY1"/>
</dbReference>
<evidence type="ECO:0000256" key="2">
    <source>
        <dbReference type="ARBA" id="ARBA00009389"/>
    </source>
</evidence>
<evidence type="ECO:0000256" key="3">
    <source>
        <dbReference type="ARBA" id="ARBA00023242"/>
    </source>
</evidence>
<name>A0A024UUB0_9STRA</name>
<dbReference type="GeneID" id="20077541"/>
<dbReference type="VEuPathDB" id="FungiDB:H310_00491"/>
<keyword evidence="3" id="KW-0539">Nucleus</keyword>
<dbReference type="PANTHER" id="PTHR13168">
    <property type="entry name" value="ASSOCIATE OF C-MYC AMY-1"/>
    <property type="match status" value="1"/>
</dbReference>
<dbReference type="eggNOG" id="ENOG502S7GH">
    <property type="taxonomic scope" value="Eukaryota"/>
</dbReference>
<comment type="similarity">
    <text evidence="2">Belongs to the AMY1 family.</text>
</comment>
<dbReference type="GO" id="GO:0005634">
    <property type="term" value="C:nucleus"/>
    <property type="evidence" value="ECO:0007669"/>
    <property type="project" value="UniProtKB-SubCell"/>
</dbReference>